<feature type="non-terminal residue" evidence="2">
    <location>
        <position position="1"/>
    </location>
</feature>
<protein>
    <submittedName>
        <fullName evidence="2">DQA2 protein</fullName>
    </submittedName>
</protein>
<dbReference type="InterPro" id="IPR036179">
    <property type="entry name" value="Ig-like_dom_sf"/>
</dbReference>
<dbReference type="InterPro" id="IPR003597">
    <property type="entry name" value="Ig_C1-set"/>
</dbReference>
<sequence length="106" mass="11105">GTPQLSLFPALPPIPGQPNTLVCLLENVFPPVLDLSWAVAGAAVTRGVTQGPFVPTGDLSFGRISRLAIVPEPGAVHACVATSRRDNATMVAYWVAPDTALDEQLD</sequence>
<proteinExistence type="predicted"/>
<dbReference type="PROSITE" id="PS50835">
    <property type="entry name" value="IG_LIKE"/>
    <property type="match status" value="1"/>
</dbReference>
<dbReference type="AlphaFoldDB" id="A0A7K5IM98"/>
<dbReference type="EMBL" id="VXBI01003393">
    <property type="protein sequence ID" value="NWS82494.1"/>
    <property type="molecule type" value="Genomic_DNA"/>
</dbReference>
<gene>
    <name evidence="2" type="primary">Hladqa2</name>
    <name evidence="2" type="ORF">TOXRED_R16071</name>
</gene>
<dbReference type="SMART" id="SM00407">
    <property type="entry name" value="IGc1"/>
    <property type="match status" value="1"/>
</dbReference>
<comment type="caution">
    <text evidence="2">The sequence shown here is derived from an EMBL/GenBank/DDBJ whole genome shotgun (WGS) entry which is preliminary data.</text>
</comment>
<reference evidence="2 3" key="1">
    <citation type="submission" date="2019-09" db="EMBL/GenBank/DDBJ databases">
        <title>Bird 10,000 Genomes (B10K) Project - Family phase.</title>
        <authorList>
            <person name="Zhang G."/>
        </authorList>
    </citation>
    <scope>NUCLEOTIDE SEQUENCE [LARGE SCALE GENOMIC DNA]</scope>
    <source>
        <strain evidence="2">B10K-DU-002-15</strain>
        <tissue evidence="2">Muscle</tissue>
    </source>
</reference>
<dbReference type="InterPro" id="IPR007110">
    <property type="entry name" value="Ig-like_dom"/>
</dbReference>
<evidence type="ECO:0000313" key="2">
    <source>
        <dbReference type="EMBL" id="NWS82494.1"/>
    </source>
</evidence>
<evidence type="ECO:0000313" key="3">
    <source>
        <dbReference type="Proteomes" id="UP000523146"/>
    </source>
</evidence>
<accession>A0A7K5IM98</accession>
<dbReference type="Proteomes" id="UP000523146">
    <property type="component" value="Unassembled WGS sequence"/>
</dbReference>
<name>A0A7K5IM98_TOXRE</name>
<feature type="domain" description="Ig-like" evidence="1">
    <location>
        <begin position="3"/>
        <end position="91"/>
    </location>
</feature>
<feature type="non-terminal residue" evidence="2">
    <location>
        <position position="106"/>
    </location>
</feature>
<organism evidence="2 3">
    <name type="scientific">Toxostoma redivivum</name>
    <name type="common">California thrasher</name>
    <dbReference type="NCBI Taxonomy" id="99882"/>
    <lineage>
        <taxon>Eukaryota</taxon>
        <taxon>Metazoa</taxon>
        <taxon>Chordata</taxon>
        <taxon>Craniata</taxon>
        <taxon>Vertebrata</taxon>
        <taxon>Euteleostomi</taxon>
        <taxon>Archelosauria</taxon>
        <taxon>Archosauria</taxon>
        <taxon>Dinosauria</taxon>
        <taxon>Saurischia</taxon>
        <taxon>Theropoda</taxon>
        <taxon>Coelurosauria</taxon>
        <taxon>Aves</taxon>
        <taxon>Neognathae</taxon>
        <taxon>Neoaves</taxon>
        <taxon>Telluraves</taxon>
        <taxon>Australaves</taxon>
        <taxon>Passeriformes</taxon>
        <taxon>Mimidae</taxon>
        <taxon>Toxostoma</taxon>
    </lineage>
</organism>
<dbReference type="InterPro" id="IPR050160">
    <property type="entry name" value="MHC/Immunoglobulin"/>
</dbReference>
<dbReference type="SUPFAM" id="SSF48726">
    <property type="entry name" value="Immunoglobulin"/>
    <property type="match status" value="1"/>
</dbReference>
<keyword evidence="3" id="KW-1185">Reference proteome</keyword>
<dbReference type="InterPro" id="IPR013783">
    <property type="entry name" value="Ig-like_fold"/>
</dbReference>
<evidence type="ECO:0000259" key="1">
    <source>
        <dbReference type="PROSITE" id="PS50835"/>
    </source>
</evidence>
<dbReference type="Pfam" id="PF07654">
    <property type="entry name" value="C1-set"/>
    <property type="match status" value="1"/>
</dbReference>
<dbReference type="PANTHER" id="PTHR19944">
    <property type="entry name" value="MHC CLASS II-RELATED"/>
    <property type="match status" value="1"/>
</dbReference>
<dbReference type="Gene3D" id="2.60.40.10">
    <property type="entry name" value="Immunoglobulins"/>
    <property type="match status" value="1"/>
</dbReference>
<dbReference type="PANTHER" id="PTHR19944:SF50">
    <property type="entry name" value="HLA CLASS II HISTOCOMPATIBILITY ANTIGEN, DM ALPHA CHAIN"/>
    <property type="match status" value="1"/>
</dbReference>